<sequence length="33" mass="3898">MKFCLFCVDVRLEFTIENRHKGVLSSVRVHSFV</sequence>
<evidence type="ECO:0000313" key="2">
    <source>
        <dbReference type="Proteomes" id="UP000054653"/>
    </source>
</evidence>
<keyword evidence="2" id="KW-1185">Reference proteome</keyword>
<dbReference type="AlphaFoldDB" id="A0A0V0YTJ6"/>
<name>A0A0V0YTJ6_TRIBR</name>
<accession>A0A0V0YTJ6</accession>
<dbReference type="EMBL" id="JYDI01006456">
    <property type="protein sequence ID" value="KRY03488.1"/>
    <property type="molecule type" value="Genomic_DNA"/>
</dbReference>
<organism evidence="1 2">
    <name type="scientific">Trichinella britovi</name>
    <name type="common">Parasitic roundworm</name>
    <dbReference type="NCBI Taxonomy" id="45882"/>
    <lineage>
        <taxon>Eukaryota</taxon>
        <taxon>Metazoa</taxon>
        <taxon>Ecdysozoa</taxon>
        <taxon>Nematoda</taxon>
        <taxon>Enoplea</taxon>
        <taxon>Dorylaimia</taxon>
        <taxon>Trichinellida</taxon>
        <taxon>Trichinellidae</taxon>
        <taxon>Trichinella</taxon>
    </lineage>
</organism>
<gene>
    <name evidence="1" type="ORF">T03_1179</name>
</gene>
<evidence type="ECO:0000313" key="1">
    <source>
        <dbReference type="EMBL" id="KRY03488.1"/>
    </source>
</evidence>
<dbReference type="Proteomes" id="UP000054653">
    <property type="component" value="Unassembled WGS sequence"/>
</dbReference>
<reference evidence="1 2" key="1">
    <citation type="submission" date="2015-01" db="EMBL/GenBank/DDBJ databases">
        <title>Evolution of Trichinella species and genotypes.</title>
        <authorList>
            <person name="Korhonen P.K."/>
            <person name="Edoardo P."/>
            <person name="Giuseppe L.R."/>
            <person name="Gasser R.B."/>
        </authorList>
    </citation>
    <scope>NUCLEOTIDE SEQUENCE [LARGE SCALE GENOMIC DNA]</scope>
    <source>
        <strain evidence="1">ISS120</strain>
    </source>
</reference>
<comment type="caution">
    <text evidence="1">The sequence shown here is derived from an EMBL/GenBank/DDBJ whole genome shotgun (WGS) entry which is preliminary data.</text>
</comment>
<proteinExistence type="predicted"/>
<protein>
    <submittedName>
        <fullName evidence="1">Uncharacterized protein</fullName>
    </submittedName>
</protein>